<comment type="caution">
    <text evidence="9">The sequence shown here is derived from an EMBL/GenBank/DDBJ whole genome shotgun (WGS) entry which is preliminary data.</text>
</comment>
<evidence type="ECO:0000259" key="8">
    <source>
        <dbReference type="Pfam" id="PF02308"/>
    </source>
</evidence>
<dbReference type="AlphaFoldDB" id="A0A0R1XTG3"/>
<name>A0A0R1XTG3_9LACO</name>
<dbReference type="RefSeq" id="WP_146994323.1">
    <property type="nucleotide sequence ID" value="NZ_AUEH01000010.1"/>
</dbReference>
<dbReference type="Pfam" id="PF02308">
    <property type="entry name" value="MgtC"/>
    <property type="match status" value="1"/>
</dbReference>
<feature type="transmembrane region" description="Helical" evidence="7">
    <location>
        <begin position="38"/>
        <end position="57"/>
    </location>
</feature>
<organism evidence="9 10">
    <name type="scientific">Schleiferilactobacillus harbinensis DSM 16991</name>
    <dbReference type="NCBI Taxonomy" id="1122147"/>
    <lineage>
        <taxon>Bacteria</taxon>
        <taxon>Bacillati</taxon>
        <taxon>Bacillota</taxon>
        <taxon>Bacilli</taxon>
        <taxon>Lactobacillales</taxon>
        <taxon>Lactobacillaceae</taxon>
        <taxon>Schleiferilactobacillus</taxon>
    </lineage>
</organism>
<evidence type="ECO:0000256" key="1">
    <source>
        <dbReference type="ARBA" id="ARBA00004651"/>
    </source>
</evidence>
<comment type="subcellular location">
    <subcellularLocation>
        <location evidence="1">Cell membrane</location>
        <topology evidence="1">Multi-pass membrane protein</topology>
    </subcellularLocation>
</comment>
<dbReference type="InterPro" id="IPR049177">
    <property type="entry name" value="MgtC_SapB_SrpB_YhiD_N"/>
</dbReference>
<keyword evidence="6 7" id="KW-0472">Membrane</keyword>
<keyword evidence="4 7" id="KW-0812">Transmembrane</keyword>
<proteinExistence type="inferred from homology"/>
<evidence type="ECO:0000256" key="7">
    <source>
        <dbReference type="SAM" id="Phobius"/>
    </source>
</evidence>
<dbReference type="GeneID" id="78509938"/>
<evidence type="ECO:0000256" key="6">
    <source>
        <dbReference type="ARBA" id="ARBA00023136"/>
    </source>
</evidence>
<dbReference type="Proteomes" id="UP000050949">
    <property type="component" value="Unassembled WGS sequence"/>
</dbReference>
<dbReference type="PANTHER" id="PTHR33778">
    <property type="entry name" value="PROTEIN MGTC"/>
    <property type="match status" value="1"/>
</dbReference>
<keyword evidence="5 7" id="KW-1133">Transmembrane helix</keyword>
<accession>A0A0R1XTG3</accession>
<dbReference type="PANTHER" id="PTHR33778:SF1">
    <property type="entry name" value="MAGNESIUM TRANSPORTER YHID-RELATED"/>
    <property type="match status" value="1"/>
</dbReference>
<evidence type="ECO:0000256" key="5">
    <source>
        <dbReference type="ARBA" id="ARBA00022989"/>
    </source>
</evidence>
<dbReference type="PATRIC" id="fig|1122147.4.peg.125"/>
<gene>
    <name evidence="9" type="ORF">FC91_GL000123</name>
</gene>
<evidence type="ECO:0000313" key="9">
    <source>
        <dbReference type="EMBL" id="KRM29932.1"/>
    </source>
</evidence>
<keyword evidence="3" id="KW-1003">Cell membrane</keyword>
<dbReference type="PRINTS" id="PR01837">
    <property type="entry name" value="MGTCSAPBPROT"/>
</dbReference>
<protein>
    <submittedName>
        <fullName evidence="9">MgtC family protein</fullName>
    </submittedName>
</protein>
<feature type="transmembrane region" description="Helical" evidence="7">
    <location>
        <begin position="6"/>
        <end position="26"/>
    </location>
</feature>
<feature type="domain" description="MgtC/SapB/SrpB/YhiD N-terminal" evidence="8">
    <location>
        <begin position="13"/>
        <end position="149"/>
    </location>
</feature>
<evidence type="ECO:0000256" key="4">
    <source>
        <dbReference type="ARBA" id="ARBA00022692"/>
    </source>
</evidence>
<feature type="transmembrane region" description="Helical" evidence="7">
    <location>
        <begin position="81"/>
        <end position="99"/>
    </location>
</feature>
<evidence type="ECO:0000313" key="10">
    <source>
        <dbReference type="Proteomes" id="UP000050949"/>
    </source>
</evidence>
<reference evidence="9 10" key="1">
    <citation type="journal article" date="2015" name="Genome Announc.">
        <title>Expanding the biotechnology potential of lactobacilli through comparative genomics of 213 strains and associated genera.</title>
        <authorList>
            <person name="Sun Z."/>
            <person name="Harris H.M."/>
            <person name="McCann A."/>
            <person name="Guo C."/>
            <person name="Argimon S."/>
            <person name="Zhang W."/>
            <person name="Yang X."/>
            <person name="Jeffery I.B."/>
            <person name="Cooney J.C."/>
            <person name="Kagawa T.F."/>
            <person name="Liu W."/>
            <person name="Song Y."/>
            <person name="Salvetti E."/>
            <person name="Wrobel A."/>
            <person name="Rasinkangas P."/>
            <person name="Parkhill J."/>
            <person name="Rea M.C."/>
            <person name="O'Sullivan O."/>
            <person name="Ritari J."/>
            <person name="Douillard F.P."/>
            <person name="Paul Ross R."/>
            <person name="Yang R."/>
            <person name="Briner A.E."/>
            <person name="Felis G.E."/>
            <person name="de Vos W.M."/>
            <person name="Barrangou R."/>
            <person name="Klaenhammer T.R."/>
            <person name="Caufield P.W."/>
            <person name="Cui Y."/>
            <person name="Zhang H."/>
            <person name="O'Toole P.W."/>
        </authorList>
    </citation>
    <scope>NUCLEOTIDE SEQUENCE [LARGE SCALE GENOMIC DNA]</scope>
    <source>
        <strain evidence="9 10">DSM 16991</strain>
    </source>
</reference>
<dbReference type="GO" id="GO:0005886">
    <property type="term" value="C:plasma membrane"/>
    <property type="evidence" value="ECO:0007669"/>
    <property type="project" value="UniProtKB-SubCell"/>
</dbReference>
<comment type="similarity">
    <text evidence="2">Belongs to the MgtC/SapB family.</text>
</comment>
<dbReference type="eggNOG" id="COG1285">
    <property type="taxonomic scope" value="Bacteria"/>
</dbReference>
<evidence type="ECO:0000256" key="3">
    <source>
        <dbReference type="ARBA" id="ARBA00022475"/>
    </source>
</evidence>
<evidence type="ECO:0000256" key="2">
    <source>
        <dbReference type="ARBA" id="ARBA00009298"/>
    </source>
</evidence>
<dbReference type="InterPro" id="IPR003416">
    <property type="entry name" value="MgtC/SapB/SrpB/YhiD_fam"/>
</dbReference>
<sequence length="235" mass="26381">MLNLSLKEVVIRLTLSIIIAGCVGFEREHKNRPAGIRTHILVCIGATIIALTQQSIAEEAFSLVRAYPKLATVIKYDQSRLIAQVVSGIGFLGAGTIIVTKQRVMGLTTAASLWAVAAVGIAIGMGYYQVVFVGFAAIMFSLSLVQKLVKVRKINNLEIQYVHRQETKEFINNYFEKKNIEIEDVTFEVQIIENERIYRNTFTIDLPRLLTYADVIDDLSMYPNIREVRLVAVND</sequence>
<dbReference type="EMBL" id="AZFW01000008">
    <property type="protein sequence ID" value="KRM29932.1"/>
    <property type="molecule type" value="Genomic_DNA"/>
</dbReference>
<dbReference type="OrthoDB" id="9811198at2"/>